<evidence type="ECO:0000256" key="2">
    <source>
        <dbReference type="ARBA" id="ARBA00022679"/>
    </source>
</evidence>
<comment type="function">
    <text evidence="5">Bifunctional serine/threonine kinase and phosphorylase involved in the regulation of the pyruvate, phosphate dikinase (PPDK) by catalyzing its phosphorylation/dephosphorylation.</text>
</comment>
<organism evidence="6 7">
    <name type="scientific">Aestuariispira insulae</name>
    <dbReference type="NCBI Taxonomy" id="1461337"/>
    <lineage>
        <taxon>Bacteria</taxon>
        <taxon>Pseudomonadati</taxon>
        <taxon>Pseudomonadota</taxon>
        <taxon>Alphaproteobacteria</taxon>
        <taxon>Rhodospirillales</taxon>
        <taxon>Kiloniellaceae</taxon>
        <taxon>Aestuariispira</taxon>
    </lineage>
</organism>
<dbReference type="EMBL" id="QRDW01000003">
    <property type="protein sequence ID" value="RED51366.1"/>
    <property type="molecule type" value="Genomic_DNA"/>
</dbReference>
<dbReference type="GO" id="GO:0004674">
    <property type="term" value="F:protein serine/threonine kinase activity"/>
    <property type="evidence" value="ECO:0007669"/>
    <property type="project" value="UniProtKB-UniRule"/>
</dbReference>
<dbReference type="OrthoDB" id="9782201at2"/>
<keyword evidence="3 5" id="KW-0547">Nucleotide-binding</keyword>
<evidence type="ECO:0000313" key="6">
    <source>
        <dbReference type="EMBL" id="RED51366.1"/>
    </source>
</evidence>
<dbReference type="PANTHER" id="PTHR31756:SF3">
    <property type="entry name" value="PYRUVATE, PHOSPHATE DIKINASE REGULATORY PROTEIN 1, CHLOROPLASTIC"/>
    <property type="match status" value="1"/>
</dbReference>
<evidence type="ECO:0000256" key="5">
    <source>
        <dbReference type="HAMAP-Rule" id="MF_00921"/>
    </source>
</evidence>
<dbReference type="AlphaFoldDB" id="A0A3D9HR40"/>
<protein>
    <recommendedName>
        <fullName evidence="5">Putative pyruvate, phosphate dikinase regulatory protein</fullName>
        <shortName evidence="5">PPDK regulatory protein</shortName>
        <ecNumber evidence="5">2.7.11.32</ecNumber>
        <ecNumber evidence="5">2.7.4.27</ecNumber>
    </recommendedName>
</protein>
<comment type="catalytic activity">
    <reaction evidence="5">
        <text>N(tele)-phospho-L-histidyl/L-threonyl-[pyruvate, phosphate dikinase] + ADP = N(tele)-phospho-L-histidyl/O-phospho-L-threonyl-[pyruvate, phosphate dikinase] + AMP + H(+)</text>
        <dbReference type="Rhea" id="RHEA:43692"/>
        <dbReference type="Rhea" id="RHEA-COMP:10650"/>
        <dbReference type="Rhea" id="RHEA-COMP:10651"/>
        <dbReference type="ChEBI" id="CHEBI:15378"/>
        <dbReference type="ChEBI" id="CHEBI:30013"/>
        <dbReference type="ChEBI" id="CHEBI:61977"/>
        <dbReference type="ChEBI" id="CHEBI:83586"/>
        <dbReference type="ChEBI" id="CHEBI:456215"/>
        <dbReference type="ChEBI" id="CHEBI:456216"/>
        <dbReference type="EC" id="2.7.11.32"/>
    </reaction>
</comment>
<dbReference type="EC" id="2.7.4.27" evidence="5"/>
<keyword evidence="2 5" id="KW-0808">Transferase</keyword>
<dbReference type="GO" id="GO:0016776">
    <property type="term" value="F:phosphotransferase activity, phosphate group as acceptor"/>
    <property type="evidence" value="ECO:0007669"/>
    <property type="project" value="UniProtKB-UniRule"/>
</dbReference>
<dbReference type="PANTHER" id="PTHR31756">
    <property type="entry name" value="PYRUVATE, PHOSPHATE DIKINASE REGULATORY PROTEIN 1, CHLOROPLASTIC"/>
    <property type="match status" value="1"/>
</dbReference>
<dbReference type="HAMAP" id="MF_00921">
    <property type="entry name" value="PDRP"/>
    <property type="match status" value="1"/>
</dbReference>
<evidence type="ECO:0000313" key="7">
    <source>
        <dbReference type="Proteomes" id="UP000256845"/>
    </source>
</evidence>
<evidence type="ECO:0000256" key="3">
    <source>
        <dbReference type="ARBA" id="ARBA00022741"/>
    </source>
</evidence>
<name>A0A3D9HR40_9PROT</name>
<comment type="similarity">
    <text evidence="5">Belongs to the pyruvate, phosphate/water dikinase regulatory protein family. PDRP subfamily.</text>
</comment>
<dbReference type="InterPro" id="IPR005177">
    <property type="entry name" value="Kinase-pyrophosphorylase"/>
</dbReference>
<comment type="caution">
    <text evidence="6">The sequence shown here is derived from an EMBL/GenBank/DDBJ whole genome shotgun (WGS) entry which is preliminary data.</text>
</comment>
<proteinExistence type="inferred from homology"/>
<keyword evidence="4 5" id="KW-0418">Kinase</keyword>
<dbReference type="EC" id="2.7.11.32" evidence="5"/>
<evidence type="ECO:0000256" key="4">
    <source>
        <dbReference type="ARBA" id="ARBA00022777"/>
    </source>
</evidence>
<dbReference type="Proteomes" id="UP000256845">
    <property type="component" value="Unassembled WGS sequence"/>
</dbReference>
<dbReference type="NCBIfam" id="NF003742">
    <property type="entry name" value="PRK05339.1"/>
    <property type="match status" value="1"/>
</dbReference>
<evidence type="ECO:0000256" key="1">
    <source>
        <dbReference type="ARBA" id="ARBA00022527"/>
    </source>
</evidence>
<keyword evidence="7" id="KW-1185">Reference proteome</keyword>
<dbReference type="GO" id="GO:0005524">
    <property type="term" value="F:ATP binding"/>
    <property type="evidence" value="ECO:0007669"/>
    <property type="project" value="InterPro"/>
</dbReference>
<accession>A0A3D9HR40</accession>
<dbReference type="InterPro" id="IPR026565">
    <property type="entry name" value="PPDK_reg"/>
</dbReference>
<dbReference type="GO" id="GO:0043531">
    <property type="term" value="F:ADP binding"/>
    <property type="evidence" value="ECO:0007669"/>
    <property type="project" value="UniProtKB-UniRule"/>
</dbReference>
<feature type="binding site" evidence="5">
    <location>
        <begin position="149"/>
        <end position="156"/>
    </location>
    <ligand>
        <name>ADP</name>
        <dbReference type="ChEBI" id="CHEBI:456216"/>
    </ligand>
</feature>
<comment type="catalytic activity">
    <reaction evidence="5">
        <text>N(tele)-phospho-L-histidyl/O-phospho-L-threonyl-[pyruvate, phosphate dikinase] + phosphate + H(+) = N(tele)-phospho-L-histidyl/L-threonyl-[pyruvate, phosphate dikinase] + diphosphate</text>
        <dbReference type="Rhea" id="RHEA:43696"/>
        <dbReference type="Rhea" id="RHEA-COMP:10650"/>
        <dbReference type="Rhea" id="RHEA-COMP:10651"/>
        <dbReference type="ChEBI" id="CHEBI:15378"/>
        <dbReference type="ChEBI" id="CHEBI:30013"/>
        <dbReference type="ChEBI" id="CHEBI:33019"/>
        <dbReference type="ChEBI" id="CHEBI:43474"/>
        <dbReference type="ChEBI" id="CHEBI:61977"/>
        <dbReference type="ChEBI" id="CHEBI:83586"/>
        <dbReference type="EC" id="2.7.4.27"/>
    </reaction>
</comment>
<keyword evidence="1 5" id="KW-0723">Serine/threonine-protein kinase</keyword>
<dbReference type="RefSeq" id="WP_115936263.1">
    <property type="nucleotide sequence ID" value="NZ_QRDW01000003.1"/>
</dbReference>
<gene>
    <name evidence="6" type="ORF">DFP90_103166</name>
</gene>
<dbReference type="Pfam" id="PF03618">
    <property type="entry name" value="Kinase-PPPase"/>
    <property type="match status" value="1"/>
</dbReference>
<reference evidence="6 7" key="1">
    <citation type="submission" date="2018-07" db="EMBL/GenBank/DDBJ databases">
        <title>Genomic Encyclopedia of Type Strains, Phase III (KMG-III): the genomes of soil and plant-associated and newly described type strains.</title>
        <authorList>
            <person name="Whitman W."/>
        </authorList>
    </citation>
    <scope>NUCLEOTIDE SEQUENCE [LARGE SCALE GENOMIC DNA]</scope>
    <source>
        <strain evidence="6 7">CECT 8488</strain>
    </source>
</reference>
<sequence length="279" mass="31409">MTKFHVHLVSDSTGETVHGIARACISQFEGVEAEEHQWPLMRTVAQLEKVIDQIKEKPGVVMYTLVNDEMRQTLHAACRRYRIPCISILDPVINFLINYLGVKSKGEPGRQHSLDAEYFSRIDAMHFALAHDDGQGLWNLNAADVILVGVSRTSKTPTCVYLANRGIKAGNVPFVPGLVPEELKALDNRVNGPLVVGLTKEPGSLVQLRRSRLRMISDDEETDYVDLDEVKKEVIACRRLCTDKGWPVLDVTRRSIEETAAAVVRLRELRDAKRRETKQ</sequence>